<dbReference type="SUPFAM" id="SSF57903">
    <property type="entry name" value="FYVE/PHD zinc finger"/>
    <property type="match status" value="1"/>
</dbReference>
<dbReference type="PANTHER" id="PTHR10694:SF129">
    <property type="entry name" value="LYSINE-SPECIFIC DEMETHYLASE 4B-RELATED"/>
    <property type="match status" value="1"/>
</dbReference>
<evidence type="ECO:0000256" key="1">
    <source>
        <dbReference type="ARBA" id="ARBA00001954"/>
    </source>
</evidence>
<reference evidence="20 21" key="1">
    <citation type="submission" date="2019-07" db="EMBL/GenBank/DDBJ databases">
        <title>Draft genome assembly of a fouling barnacle, Amphibalanus amphitrite (Darwin, 1854): The first reference genome for Thecostraca.</title>
        <authorList>
            <person name="Kim W."/>
        </authorList>
    </citation>
    <scope>NUCLEOTIDE SEQUENCE [LARGE SCALE GENOMIC DNA]</scope>
    <source>
        <strain evidence="20">SNU_AA5</strain>
        <tissue evidence="20">Soma without cirri and trophi</tissue>
    </source>
</reference>
<feature type="compositionally biased region" description="Acidic residues" evidence="17">
    <location>
        <begin position="943"/>
        <end position="964"/>
    </location>
</feature>
<feature type="region of interest" description="Disordered" evidence="17">
    <location>
        <begin position="1334"/>
        <end position="1361"/>
    </location>
</feature>
<evidence type="ECO:0000259" key="19">
    <source>
        <dbReference type="PROSITE" id="PS51184"/>
    </source>
</evidence>
<evidence type="ECO:0000256" key="9">
    <source>
        <dbReference type="ARBA" id="ARBA00022964"/>
    </source>
</evidence>
<dbReference type="GO" id="GO:0010468">
    <property type="term" value="P:regulation of gene expression"/>
    <property type="evidence" value="ECO:0007669"/>
    <property type="project" value="TreeGrafter"/>
</dbReference>
<dbReference type="PROSITE" id="PS51184">
    <property type="entry name" value="JMJC"/>
    <property type="match status" value="1"/>
</dbReference>
<comment type="cofactor">
    <cofactor evidence="1">
        <name>Fe(2+)</name>
        <dbReference type="ChEBI" id="CHEBI:29033"/>
    </cofactor>
</comment>
<feature type="region of interest" description="Disordered" evidence="17">
    <location>
        <begin position="614"/>
        <end position="880"/>
    </location>
</feature>
<feature type="domain" description="JmjC" evidence="19">
    <location>
        <begin position="131"/>
        <end position="297"/>
    </location>
</feature>
<keyword evidence="8" id="KW-0156">Chromatin regulator</keyword>
<keyword evidence="7" id="KW-0862">Zinc</keyword>
<evidence type="ECO:0000256" key="15">
    <source>
        <dbReference type="ARBA" id="ARBA00049349"/>
    </source>
</evidence>
<feature type="region of interest" description="Disordered" evidence="17">
    <location>
        <begin position="490"/>
        <end position="602"/>
    </location>
</feature>
<feature type="compositionally biased region" description="Basic residues" evidence="17">
    <location>
        <begin position="369"/>
        <end position="381"/>
    </location>
</feature>
<feature type="domain" description="JmjN" evidence="18">
    <location>
        <begin position="1"/>
        <end position="42"/>
    </location>
</feature>
<proteinExistence type="inferred from homology"/>
<evidence type="ECO:0000256" key="2">
    <source>
        <dbReference type="ARBA" id="ARBA00004123"/>
    </source>
</evidence>
<dbReference type="Pfam" id="PF02375">
    <property type="entry name" value="JmjN"/>
    <property type="match status" value="1"/>
</dbReference>
<feature type="compositionally biased region" description="Polar residues" evidence="17">
    <location>
        <begin position="646"/>
        <end position="666"/>
    </location>
</feature>
<dbReference type="InterPro" id="IPR003347">
    <property type="entry name" value="JmjC_dom"/>
</dbReference>
<feature type="compositionally biased region" description="Basic and acidic residues" evidence="17">
    <location>
        <begin position="494"/>
        <end position="531"/>
    </location>
</feature>
<dbReference type="SUPFAM" id="SSF63748">
    <property type="entry name" value="Tudor/PWWP/MBT"/>
    <property type="match status" value="2"/>
</dbReference>
<evidence type="ECO:0000256" key="8">
    <source>
        <dbReference type="ARBA" id="ARBA00022853"/>
    </source>
</evidence>
<feature type="compositionally biased region" description="Basic and acidic residues" evidence="17">
    <location>
        <begin position="539"/>
        <end position="550"/>
    </location>
</feature>
<keyword evidence="9" id="KW-0223">Dioxygenase</keyword>
<protein>
    <recommendedName>
        <fullName evidence="4">[histone H3]-trimethyl-L-lysine(9) demethylase</fullName>
        <ecNumber evidence="4">1.14.11.66</ecNumber>
    </recommendedName>
</protein>
<dbReference type="GO" id="GO:0005634">
    <property type="term" value="C:nucleus"/>
    <property type="evidence" value="ECO:0007669"/>
    <property type="project" value="UniProtKB-SubCell"/>
</dbReference>
<dbReference type="Proteomes" id="UP000440578">
    <property type="component" value="Unassembled WGS sequence"/>
</dbReference>
<dbReference type="InterPro" id="IPR002999">
    <property type="entry name" value="Tudor"/>
</dbReference>
<evidence type="ECO:0000256" key="17">
    <source>
        <dbReference type="SAM" id="MobiDB-lite"/>
    </source>
</evidence>
<evidence type="ECO:0000256" key="4">
    <source>
        <dbReference type="ARBA" id="ARBA00012900"/>
    </source>
</evidence>
<evidence type="ECO:0000256" key="13">
    <source>
        <dbReference type="ARBA" id="ARBA00023163"/>
    </source>
</evidence>
<dbReference type="GO" id="GO:0008168">
    <property type="term" value="F:methyltransferase activity"/>
    <property type="evidence" value="ECO:0007669"/>
    <property type="project" value="UniProtKB-KW"/>
</dbReference>
<dbReference type="SUPFAM" id="SSF51197">
    <property type="entry name" value="Clavaminate synthase-like"/>
    <property type="match status" value="1"/>
</dbReference>
<evidence type="ECO:0000256" key="6">
    <source>
        <dbReference type="ARBA" id="ARBA00022771"/>
    </source>
</evidence>
<evidence type="ECO:0000256" key="16">
    <source>
        <dbReference type="ARBA" id="ARBA00053408"/>
    </source>
</evidence>
<sequence>MVFRPTYEEFKDFAKYIEYIESQGAHKAGVAKIIPPKEWVPRRNGFKVEDIGDMVIKNPICQVVTGRLGSYTQINVQKNAMTVRDFYRMANSATYQTPPHDGLEDLERRYWKNITYVSPIYGADVCGSLTDPDCDVWNINKLRTVLDYVEEDYGISIAGVNTAYLYFGMWKTTFAWHTEDMDLYSINYLHYGAPKSWYAIPPEHGRRLERLAVNFFPSEAKQCQAFLRHKMFLLSPQILKKYSIPFNRITQEEGEIMITFPYGYHSGFNHGFNCAESTNFASPRWVEYGKRATLCHCKDDMVRISMDTFVRRFQPERYELWLAGKDVGPHPEDPSRNTPANRPTHADVVCNKSTEEMAKVTALIDSQQKRHKRHPIHKRKGSDRLEGDQQLLALSDLYERDEDSAEPVVELERLDSITGGSCDEPHQRHRKRHLVHGSRRITFEPTGDGAALRRRLMAAVRHRRRAPDPTVAAELQKALAEAAQELPKLLDVSDEQREAAREAEAKTLAEDEQRRLEKVKKEEEKKAEEKAAAAADAVAEIKAKEEERTRLALAAPGPSGVSSRPSAAPTDSSGVPVRRKSFKKESKDPKTAAALEESRLKEEAVIQNILKAMREEAGSSGAVLEKKFKIPKKSRQPSSPERRSSTDGSTAPSTSQLNGSHGTWPSDSRPAPLPPPPPDPTAIATATAASQQPSFLAGDAVGAPAYGRGQQPVPPAHRGGGPGWRPGPDGHHLHNRHRAGGWGPGPRGDQAAGPGWQRHGRGRPDGAWRGDDRQSRWGSRHDSSGSDASSAAYRTDQGRVDGGAGGDVPGAGSDASINPWAAADTDRRPGLPPGGPAERLPLPTDSGGGQRTQDTAAEPPAAAAVQVPRADPPPVVFPPAAEAPGLELIHQAMMQLENASPPPPPPLPVSSAPLPVGDDRAPVVKTEPAHDTVVEEQRHTAEDSESDGDDTATDSDSELEEDPEPWLPPSADWAAPLTGLWTPLKDPGDHSDLVRAHNRQRSRVPPHCAVCQLWAPPAAPAPAPAGAEPPVAGPVWSRHRRPSGSNIAPTDVAPLLVCRVCQACVHARCYGLPDVPAEHGWTCSPCSQTQQQAGRAAPSSCALCCLRGGALTLGADGRAVHLVCAALLPAVVVTGPGERTATAPFDRHRRCDYCGQWRGVGVRCSQPECDALMHVTCCQAAGGRFCPQPAGLAPLVTCREHAGPQESGLAVGEVVWARHRSGLYHRALLAQLSSEIMYTIRFEDGSVSRDTSPQHIANYNCTSDGAPPLNARVHVHWTDDRLWPGVFCGEKTHVQCQVVFDDGCRLSLPRSRVYGLHEQLPKRIANKLADSLEQQAPRRAPAAGRRRAPKANRRYTDSLFA</sequence>
<keyword evidence="20" id="KW-0808">Transferase</keyword>
<dbReference type="EMBL" id="VIIS01000630">
    <property type="protein sequence ID" value="KAF0306787.1"/>
    <property type="molecule type" value="Genomic_DNA"/>
</dbReference>
<organism evidence="20 21">
    <name type="scientific">Amphibalanus amphitrite</name>
    <name type="common">Striped barnacle</name>
    <name type="synonym">Balanus amphitrite</name>
    <dbReference type="NCBI Taxonomy" id="1232801"/>
    <lineage>
        <taxon>Eukaryota</taxon>
        <taxon>Metazoa</taxon>
        <taxon>Ecdysozoa</taxon>
        <taxon>Arthropoda</taxon>
        <taxon>Crustacea</taxon>
        <taxon>Multicrustacea</taxon>
        <taxon>Cirripedia</taxon>
        <taxon>Thoracica</taxon>
        <taxon>Thoracicalcarea</taxon>
        <taxon>Balanomorpha</taxon>
        <taxon>Balanoidea</taxon>
        <taxon>Balanidae</taxon>
        <taxon>Amphibalaninae</taxon>
        <taxon>Amphibalanus</taxon>
    </lineage>
</organism>
<evidence type="ECO:0000256" key="11">
    <source>
        <dbReference type="ARBA" id="ARBA00023004"/>
    </source>
</evidence>
<dbReference type="GO" id="GO:0140681">
    <property type="term" value="F:histone H3K36me2/H3K36me3 demethylase activity"/>
    <property type="evidence" value="ECO:0007669"/>
    <property type="project" value="UniProtKB-ARBA"/>
</dbReference>
<dbReference type="InterPro" id="IPR011011">
    <property type="entry name" value="Znf_FYVE_PHD"/>
</dbReference>
<dbReference type="SMART" id="SM00545">
    <property type="entry name" value="JmjN"/>
    <property type="match status" value="1"/>
</dbReference>
<dbReference type="CDD" id="cd15571">
    <property type="entry name" value="ePHD"/>
    <property type="match status" value="1"/>
</dbReference>
<keyword evidence="11" id="KW-0408">Iron</keyword>
<comment type="subcellular location">
    <subcellularLocation>
        <location evidence="2">Nucleus</location>
    </subcellularLocation>
</comment>
<dbReference type="SMART" id="SM00333">
    <property type="entry name" value="TUDOR"/>
    <property type="match status" value="2"/>
</dbReference>
<evidence type="ECO:0000256" key="5">
    <source>
        <dbReference type="ARBA" id="ARBA00022723"/>
    </source>
</evidence>
<feature type="compositionally biased region" description="Basic residues" evidence="17">
    <location>
        <begin position="1344"/>
        <end position="1353"/>
    </location>
</feature>
<keyword evidence="21" id="KW-1185">Reference proteome</keyword>
<keyword evidence="6" id="KW-0863">Zinc-finger</keyword>
<dbReference type="InterPro" id="IPR003349">
    <property type="entry name" value="JmjN"/>
</dbReference>
<dbReference type="SMART" id="SM00249">
    <property type="entry name" value="PHD"/>
    <property type="match status" value="2"/>
</dbReference>
<evidence type="ECO:0000256" key="10">
    <source>
        <dbReference type="ARBA" id="ARBA00023002"/>
    </source>
</evidence>
<evidence type="ECO:0000259" key="18">
    <source>
        <dbReference type="PROSITE" id="PS51183"/>
    </source>
</evidence>
<feature type="compositionally biased region" description="Basic and acidic residues" evidence="17">
    <location>
        <begin position="762"/>
        <end position="784"/>
    </location>
</feature>
<dbReference type="InterPro" id="IPR019787">
    <property type="entry name" value="Znf_PHD-finger"/>
</dbReference>
<feature type="compositionally biased region" description="Gly residues" evidence="17">
    <location>
        <begin position="800"/>
        <end position="809"/>
    </location>
</feature>
<dbReference type="Gene3D" id="3.30.40.10">
    <property type="entry name" value="Zinc/RING finger domain, C3HC4 (zinc finger)"/>
    <property type="match status" value="1"/>
</dbReference>
<dbReference type="InterPro" id="IPR001965">
    <property type="entry name" value="Znf_PHD"/>
</dbReference>
<dbReference type="GO" id="GO:0032259">
    <property type="term" value="P:methylation"/>
    <property type="evidence" value="ECO:0007669"/>
    <property type="project" value="UniProtKB-KW"/>
</dbReference>
<feature type="region of interest" description="Disordered" evidence="17">
    <location>
        <begin position="892"/>
        <end position="984"/>
    </location>
</feature>
<feature type="compositionally biased region" description="Basic and acidic residues" evidence="17">
    <location>
        <begin position="917"/>
        <end position="942"/>
    </location>
</feature>
<feature type="compositionally biased region" description="Low complexity" evidence="17">
    <location>
        <begin position="856"/>
        <end position="869"/>
    </location>
</feature>
<accession>A0A6A4WH25</accession>
<dbReference type="PANTHER" id="PTHR10694">
    <property type="entry name" value="LYSINE-SPECIFIC DEMETHYLASE"/>
    <property type="match status" value="1"/>
</dbReference>
<evidence type="ECO:0000313" key="20">
    <source>
        <dbReference type="EMBL" id="KAF0306787.1"/>
    </source>
</evidence>
<dbReference type="EC" id="1.14.11.66" evidence="4"/>
<feature type="region of interest" description="Disordered" evidence="17">
    <location>
        <begin position="325"/>
        <end position="345"/>
    </location>
</feature>
<keyword evidence="12" id="KW-0805">Transcription regulation</keyword>
<dbReference type="GO" id="GO:0140684">
    <property type="term" value="F:histone H3K9me2/H3K9me3 demethylase activity"/>
    <property type="evidence" value="ECO:0007669"/>
    <property type="project" value="UniProtKB-EC"/>
</dbReference>
<dbReference type="Gene3D" id="2.60.120.650">
    <property type="entry name" value="Cupin"/>
    <property type="match status" value="1"/>
</dbReference>
<evidence type="ECO:0000313" key="21">
    <source>
        <dbReference type="Proteomes" id="UP000440578"/>
    </source>
</evidence>
<comment type="function">
    <text evidence="16">Probable histone demethylase that specifically demethylates 'Lys-9' and 'Lys-36' residues of histone H3, thereby playing a central role in histone code. Demethylation of Lys residue generates formaldehyde and succinate.</text>
</comment>
<gene>
    <name evidence="20" type="primary">Kdm4B_1</name>
    <name evidence="20" type="ORF">FJT64_021789</name>
</gene>
<evidence type="ECO:0000256" key="12">
    <source>
        <dbReference type="ARBA" id="ARBA00023015"/>
    </source>
</evidence>
<keyword evidence="13" id="KW-0804">Transcription</keyword>
<dbReference type="Gene3D" id="2.30.30.140">
    <property type="match status" value="1"/>
</dbReference>
<keyword evidence="14" id="KW-0539">Nucleus</keyword>
<evidence type="ECO:0000256" key="14">
    <source>
        <dbReference type="ARBA" id="ARBA00023242"/>
    </source>
</evidence>
<keyword evidence="20" id="KW-0489">Methyltransferase</keyword>
<feature type="compositionally biased region" description="Polar residues" evidence="17">
    <location>
        <begin position="560"/>
        <end position="573"/>
    </location>
</feature>
<dbReference type="GO" id="GO:0000785">
    <property type="term" value="C:chromatin"/>
    <property type="evidence" value="ECO:0007669"/>
    <property type="project" value="TreeGrafter"/>
</dbReference>
<keyword evidence="5" id="KW-0479">Metal-binding</keyword>
<dbReference type="SMART" id="SM00558">
    <property type="entry name" value="JmjC"/>
    <property type="match status" value="1"/>
</dbReference>
<dbReference type="Pfam" id="PF13832">
    <property type="entry name" value="zf-HC5HC2H_2"/>
    <property type="match status" value="1"/>
</dbReference>
<dbReference type="Gene3D" id="3.10.330.70">
    <property type="match status" value="1"/>
</dbReference>
<comment type="catalytic activity">
    <reaction evidence="15">
        <text>N(6),N(6),N(6)-trimethyl-L-lysyl(9)-[histone H3] + 2 2-oxoglutarate + 2 O2 = N(6)-methyl-L-lysyl(9)-[histone H3] + 2 formaldehyde + 2 succinate + 2 CO2</text>
        <dbReference type="Rhea" id="RHEA:60200"/>
        <dbReference type="Rhea" id="RHEA-COMP:15538"/>
        <dbReference type="Rhea" id="RHEA-COMP:15542"/>
        <dbReference type="ChEBI" id="CHEBI:15379"/>
        <dbReference type="ChEBI" id="CHEBI:16526"/>
        <dbReference type="ChEBI" id="CHEBI:16810"/>
        <dbReference type="ChEBI" id="CHEBI:16842"/>
        <dbReference type="ChEBI" id="CHEBI:30031"/>
        <dbReference type="ChEBI" id="CHEBI:61929"/>
        <dbReference type="ChEBI" id="CHEBI:61961"/>
        <dbReference type="EC" id="1.14.11.66"/>
    </reaction>
</comment>
<name>A0A6A4WH25_AMPAM</name>
<keyword evidence="10" id="KW-0560">Oxidoreductase</keyword>
<dbReference type="GO" id="GO:0048512">
    <property type="term" value="P:circadian behavior"/>
    <property type="evidence" value="ECO:0007669"/>
    <property type="project" value="UniProtKB-ARBA"/>
</dbReference>
<dbReference type="Pfam" id="PF02373">
    <property type="entry name" value="JmjC"/>
    <property type="match status" value="1"/>
</dbReference>
<dbReference type="Pfam" id="PF13831">
    <property type="entry name" value="PHD_2"/>
    <property type="match status" value="1"/>
</dbReference>
<comment type="caution">
    <text evidence="20">The sequence shown here is derived from an EMBL/GenBank/DDBJ whole genome shotgun (WGS) entry which is preliminary data.</text>
</comment>
<dbReference type="FunFam" id="2.60.120.650:FF:000048">
    <property type="entry name" value="Lysine-specific demethylase 4A"/>
    <property type="match status" value="1"/>
</dbReference>
<dbReference type="PROSITE" id="PS51183">
    <property type="entry name" value="JMJN"/>
    <property type="match status" value="1"/>
</dbReference>
<dbReference type="InterPro" id="IPR013083">
    <property type="entry name" value="Znf_RING/FYVE/PHD"/>
</dbReference>
<evidence type="ECO:0000256" key="7">
    <source>
        <dbReference type="ARBA" id="ARBA00022833"/>
    </source>
</evidence>
<dbReference type="GO" id="GO:0008270">
    <property type="term" value="F:zinc ion binding"/>
    <property type="evidence" value="ECO:0007669"/>
    <property type="project" value="UniProtKB-KW"/>
</dbReference>
<evidence type="ECO:0000256" key="3">
    <source>
        <dbReference type="ARBA" id="ARBA00009711"/>
    </source>
</evidence>
<feature type="region of interest" description="Disordered" evidence="17">
    <location>
        <begin position="366"/>
        <end position="385"/>
    </location>
</feature>
<feature type="compositionally biased region" description="Pro residues" evidence="17">
    <location>
        <begin position="671"/>
        <end position="680"/>
    </location>
</feature>
<comment type="similarity">
    <text evidence="3">Belongs to the JHDM3 histone demethylase family.</text>
</comment>
<dbReference type="OrthoDB" id="9547406at2759"/>
<feature type="compositionally biased region" description="Basic and acidic residues" evidence="17">
    <location>
        <begin position="583"/>
        <end position="602"/>
    </location>
</feature>